<protein>
    <submittedName>
        <fullName evidence="1">Uncharacterized protein</fullName>
    </submittedName>
</protein>
<reference evidence="1" key="1">
    <citation type="journal article" date="2021" name="Proc. Natl. Acad. Sci. U.S.A.">
        <title>A Catalog of Tens of Thousands of Viruses from Human Metagenomes Reveals Hidden Associations with Chronic Diseases.</title>
        <authorList>
            <person name="Tisza M.J."/>
            <person name="Buck C.B."/>
        </authorList>
    </citation>
    <scope>NUCLEOTIDE SEQUENCE</scope>
    <source>
        <strain evidence="1">Cttxo15</strain>
    </source>
</reference>
<name>A0A8S5N319_9CAUD</name>
<evidence type="ECO:0000313" key="1">
    <source>
        <dbReference type="EMBL" id="DAD88539.1"/>
    </source>
</evidence>
<dbReference type="EMBL" id="BK015041">
    <property type="protein sequence ID" value="DAD88539.1"/>
    <property type="molecule type" value="Genomic_DNA"/>
</dbReference>
<accession>A0A8S5N319</accession>
<sequence length="78" mass="9029">MLEYSSLSFEGIKINLCCFVFVSFSGFGEDMLCTYPFVSNFSSHKPHCRLSFFWLLFSWLCLTSEQSKSSDYPPNKCI</sequence>
<proteinExistence type="predicted"/>
<organism evidence="1">
    <name type="scientific">Podoviridae sp. cttxo15</name>
    <dbReference type="NCBI Taxonomy" id="2826584"/>
    <lineage>
        <taxon>Viruses</taxon>
        <taxon>Duplodnaviria</taxon>
        <taxon>Heunggongvirae</taxon>
        <taxon>Uroviricota</taxon>
        <taxon>Caudoviricetes</taxon>
    </lineage>
</organism>